<dbReference type="Gene3D" id="3.40.50.300">
    <property type="entry name" value="P-loop containing nucleotide triphosphate hydrolases"/>
    <property type="match status" value="3"/>
</dbReference>
<keyword evidence="7" id="KW-0131">Cell cycle</keyword>
<feature type="transmembrane region" description="Helical" evidence="5">
    <location>
        <begin position="212"/>
        <end position="235"/>
    </location>
</feature>
<organism evidence="7 8">
    <name type="scientific">Chthoniobacter flavus Ellin428</name>
    <dbReference type="NCBI Taxonomy" id="497964"/>
    <lineage>
        <taxon>Bacteria</taxon>
        <taxon>Pseudomonadati</taxon>
        <taxon>Verrucomicrobiota</taxon>
        <taxon>Spartobacteria</taxon>
        <taxon>Chthoniobacterales</taxon>
        <taxon>Chthoniobacteraceae</taxon>
        <taxon>Chthoniobacter</taxon>
    </lineage>
</organism>
<accession>B4D3P4</accession>
<evidence type="ECO:0000313" key="7">
    <source>
        <dbReference type="EMBL" id="EDY18874.1"/>
    </source>
</evidence>
<dbReference type="InParanoid" id="B4D3P4"/>
<proteinExistence type="predicted"/>
<evidence type="ECO:0000256" key="1">
    <source>
        <dbReference type="ARBA" id="ARBA00022741"/>
    </source>
</evidence>
<dbReference type="PROSITE" id="PS50901">
    <property type="entry name" value="FTSK"/>
    <property type="match status" value="1"/>
</dbReference>
<dbReference type="PANTHER" id="PTHR22683:SF41">
    <property type="entry name" value="DNA TRANSLOCASE FTSK"/>
    <property type="match status" value="1"/>
</dbReference>
<name>B4D3P4_9BACT</name>
<dbReference type="InterPro" id="IPR050206">
    <property type="entry name" value="FtsK/SpoIIIE/SftA"/>
</dbReference>
<dbReference type="GO" id="GO:0003677">
    <property type="term" value="F:DNA binding"/>
    <property type="evidence" value="ECO:0007669"/>
    <property type="project" value="InterPro"/>
</dbReference>
<evidence type="ECO:0000256" key="3">
    <source>
        <dbReference type="PROSITE-ProRule" id="PRU00289"/>
    </source>
</evidence>
<dbReference type="eggNOG" id="COG1674">
    <property type="taxonomic scope" value="Bacteria"/>
</dbReference>
<dbReference type="STRING" id="497964.CfE428DRAFT_3532"/>
<dbReference type="RefSeq" id="WP_006980857.1">
    <property type="nucleotide sequence ID" value="NZ_ABVL01000010.1"/>
</dbReference>
<evidence type="ECO:0000256" key="4">
    <source>
        <dbReference type="SAM" id="MobiDB-lite"/>
    </source>
</evidence>
<keyword evidence="2 3" id="KW-0067">ATP-binding</keyword>
<evidence type="ECO:0000313" key="8">
    <source>
        <dbReference type="Proteomes" id="UP000005824"/>
    </source>
</evidence>
<feature type="region of interest" description="Disordered" evidence="4">
    <location>
        <begin position="364"/>
        <end position="387"/>
    </location>
</feature>
<keyword evidence="7" id="KW-0132">Cell division</keyword>
<gene>
    <name evidence="7" type="ORF">CfE428DRAFT_3532</name>
</gene>
<dbReference type="PANTHER" id="PTHR22683">
    <property type="entry name" value="SPORULATION PROTEIN RELATED"/>
    <property type="match status" value="1"/>
</dbReference>
<dbReference type="SUPFAM" id="SSF52540">
    <property type="entry name" value="P-loop containing nucleoside triphosphate hydrolases"/>
    <property type="match status" value="1"/>
</dbReference>
<sequence>MSKPDLRPTRVLELLATLQKTAAAFAQREEALSRDFAARRHTINRQQRDGKEKAETRFTNLVEEANAYCQNGRQRLTALYEGRRMRVNRSGTAMLRKLPLHARQAKERWMGDLQLKQFQAERKLETDQKAADKVHGNCMEQLDAAEDAMKKMRRQARRAFGGYFSFLKQLRPINAQAPTPASCEEGLKELNNAVAVAQQYLGEYLRRPLPKFFGYALPYVVIPVLLLLAVAAAVAMPPNGIVLAGILGALAFLFIIGAVMGHQQGKAFVPHFANALRVATVQHAAIKGLADHEQQVVKDRAQEEFEKTRGGIAEQWRRSDQVEAEFEHKMRKKIEAQMPRVTAKIDQFSAPKLARFVTERDERQARYRQDADARRQTLDATHATESTAITQEEATRWDALAAEWQSAITPLYENLHAIQSASAESFPPWSESFLESWTIPKSFTWATRFGQLDTTLAAHPQDPRLPLPGPAQLTAPLALTYPLEGSLLFETKESGDATMIGTLNDIILRLFTTSQPGKLAFTIIDPVGLGQNFAGLMHFSDYEEALINRRIWTQRDQIDERLGELNEHIEKVIQMYLRNEYATITEYNEKAGSVAEKYHFLVVADFPANFSETAAKRLQSIATSGARCGVFTLIHWDERQELPDGFVPDELRKSSLVLKRQGNQFVIANAPTEAMARLTFDAPPSDELAAQFVHKIGKASVDSNRVEVPFSQIAPAPGQLWTNDTTNELKIAVGRTGATKHQYLAIGKGTRQHALFAGKTGSGKSTLFHIIITNLALSCSPEQVEFYLIDFKKGVEFKCYAEKRLPHARVVAIESDREFALSVLQRVDEELKRRGDIFRKLGVQDVAGYKREGGTEPMPRALLIIDEFQEFFVDDDTIAQTASLLFDRIVRQGRAFGIHVLLGSQTLGGAYSLARATLGQMVIRVALQCNEADAYLIMDDNNPAPRLLSRPGEGIYNDAAGAIEGNSPFQVCWLSDSERDVRLDEIHALVEQRHADYGTPIVFEGNAPAALPENDVLRRTLDATPSVAPAVGRAWFGAPNSIKGPTEAMFQRQSGNHLLIVGQRDEAALTMLGISMLSLAAQYPLGAAKFVLIQSTTPGSQDAELLDRVVAAIPHPVTVSRGPEIPQIMSDLSTELKARSNGEAPHDAPAIFVLIHGLHRFKKLRQEDDFSFSMSSDDSAANPGALFADLITEGSSYGIHLLVSIDTLNNVNRSMSRKALTEFEMRVVFQMSANDSASLIDSPKASNLGLHRALYYNEQAGTLETFRPYAAPDAAWLTDAAAKLARLKQAQPGAATPA</sequence>
<evidence type="ECO:0000256" key="2">
    <source>
        <dbReference type="ARBA" id="ARBA00022840"/>
    </source>
</evidence>
<feature type="compositionally biased region" description="Basic and acidic residues" evidence="4">
    <location>
        <begin position="364"/>
        <end position="377"/>
    </location>
</feature>
<keyword evidence="5" id="KW-0472">Membrane</keyword>
<evidence type="ECO:0000259" key="6">
    <source>
        <dbReference type="PROSITE" id="PS50901"/>
    </source>
</evidence>
<feature type="binding site" evidence="3">
    <location>
        <begin position="758"/>
        <end position="765"/>
    </location>
    <ligand>
        <name>ATP</name>
        <dbReference type="ChEBI" id="CHEBI:30616"/>
    </ligand>
</feature>
<dbReference type="InterPro" id="IPR002543">
    <property type="entry name" value="FtsK_dom"/>
</dbReference>
<protein>
    <submittedName>
        <fullName evidence="7">Cell divisionFtsK/SpoIIIE</fullName>
    </submittedName>
</protein>
<reference evidence="7 8" key="1">
    <citation type="journal article" date="2011" name="J. Bacteriol.">
        <title>Genome sequence of Chthoniobacter flavus Ellin428, an aerobic heterotrophic soil bacterium.</title>
        <authorList>
            <person name="Kant R."/>
            <person name="van Passel M.W."/>
            <person name="Palva A."/>
            <person name="Lucas S."/>
            <person name="Lapidus A."/>
            <person name="Glavina Del Rio T."/>
            <person name="Dalin E."/>
            <person name="Tice H."/>
            <person name="Bruce D."/>
            <person name="Goodwin L."/>
            <person name="Pitluck S."/>
            <person name="Larimer F.W."/>
            <person name="Land M.L."/>
            <person name="Hauser L."/>
            <person name="Sangwan P."/>
            <person name="de Vos W.M."/>
            <person name="Janssen P.H."/>
            <person name="Smidt H."/>
        </authorList>
    </citation>
    <scope>NUCLEOTIDE SEQUENCE [LARGE SCALE GENOMIC DNA]</scope>
    <source>
        <strain evidence="7 8">Ellin428</strain>
    </source>
</reference>
<dbReference type="Pfam" id="PF01580">
    <property type="entry name" value="FtsK_SpoIIIE"/>
    <property type="match status" value="1"/>
</dbReference>
<keyword evidence="5" id="KW-0812">Transmembrane</keyword>
<keyword evidence="5" id="KW-1133">Transmembrane helix</keyword>
<dbReference type="GO" id="GO:0051301">
    <property type="term" value="P:cell division"/>
    <property type="evidence" value="ECO:0007669"/>
    <property type="project" value="UniProtKB-KW"/>
</dbReference>
<feature type="domain" description="FtsK" evidence="6">
    <location>
        <begin position="741"/>
        <end position="936"/>
    </location>
</feature>
<dbReference type="InterPro" id="IPR027417">
    <property type="entry name" value="P-loop_NTPase"/>
</dbReference>
<dbReference type="GO" id="GO:0005524">
    <property type="term" value="F:ATP binding"/>
    <property type="evidence" value="ECO:0007669"/>
    <property type="project" value="UniProtKB-UniRule"/>
</dbReference>
<dbReference type="EMBL" id="ABVL01000010">
    <property type="protein sequence ID" value="EDY18874.1"/>
    <property type="molecule type" value="Genomic_DNA"/>
</dbReference>
<keyword evidence="8" id="KW-1185">Reference proteome</keyword>
<dbReference type="Proteomes" id="UP000005824">
    <property type="component" value="Unassembled WGS sequence"/>
</dbReference>
<feature type="transmembrane region" description="Helical" evidence="5">
    <location>
        <begin position="241"/>
        <end position="261"/>
    </location>
</feature>
<comment type="caution">
    <text evidence="7">The sequence shown here is derived from an EMBL/GenBank/DDBJ whole genome shotgun (WGS) entry which is preliminary data.</text>
</comment>
<evidence type="ECO:0000256" key="5">
    <source>
        <dbReference type="SAM" id="Phobius"/>
    </source>
</evidence>
<keyword evidence="1 3" id="KW-0547">Nucleotide-binding</keyword>